<evidence type="ECO:0000313" key="2">
    <source>
        <dbReference type="Proteomes" id="UP001165190"/>
    </source>
</evidence>
<dbReference type="PANTHER" id="PTHR46524">
    <property type="entry name" value="CW-TYPE ZINC FINGER"/>
    <property type="match status" value="1"/>
</dbReference>
<keyword evidence="2" id="KW-1185">Reference proteome</keyword>
<comment type="caution">
    <text evidence="1">The sequence shown here is derived from an EMBL/GenBank/DDBJ whole genome shotgun (WGS) entry which is preliminary data.</text>
</comment>
<protein>
    <submittedName>
        <fullName evidence="1">Uncharacterized protein</fullName>
    </submittedName>
</protein>
<organism evidence="1 2">
    <name type="scientific">Hibiscus trionum</name>
    <name type="common">Flower of an hour</name>
    <dbReference type="NCBI Taxonomy" id="183268"/>
    <lineage>
        <taxon>Eukaryota</taxon>
        <taxon>Viridiplantae</taxon>
        <taxon>Streptophyta</taxon>
        <taxon>Embryophyta</taxon>
        <taxon>Tracheophyta</taxon>
        <taxon>Spermatophyta</taxon>
        <taxon>Magnoliopsida</taxon>
        <taxon>eudicotyledons</taxon>
        <taxon>Gunneridae</taxon>
        <taxon>Pentapetalae</taxon>
        <taxon>rosids</taxon>
        <taxon>malvids</taxon>
        <taxon>Malvales</taxon>
        <taxon>Malvaceae</taxon>
        <taxon>Malvoideae</taxon>
        <taxon>Hibiscus</taxon>
    </lineage>
</organism>
<dbReference type="PANTHER" id="PTHR46524:SF7">
    <property type="entry name" value="CW-TYPE ZINC FINGER"/>
    <property type="match status" value="1"/>
</dbReference>
<dbReference type="OrthoDB" id="757982at2759"/>
<dbReference type="InterPro" id="IPR055300">
    <property type="entry name" value="CWZF3/5/7"/>
</dbReference>
<proteinExistence type="predicted"/>
<sequence>MEEVELEEGEACSYNNNNDDCRAITDTKNDLSSLSYIDEKIQNVLGHLQKDFEGGVSAENLGAKFDGYGSFLPTYTRSPGWPPPKGPPKVQSCRSPQKMTLEVVFFSNCLQKFGEMENVHDLRSMRRTKRARNRESVFLL</sequence>
<accession>A0A9W7M297</accession>
<dbReference type="EMBL" id="BSYR01000020">
    <property type="protein sequence ID" value="GMI84951.1"/>
    <property type="molecule type" value="Genomic_DNA"/>
</dbReference>
<name>A0A9W7M297_HIBTR</name>
<dbReference type="Proteomes" id="UP001165190">
    <property type="component" value="Unassembled WGS sequence"/>
</dbReference>
<gene>
    <name evidence="1" type="ORF">HRI_002164400</name>
</gene>
<dbReference type="AlphaFoldDB" id="A0A9W7M297"/>
<evidence type="ECO:0000313" key="1">
    <source>
        <dbReference type="EMBL" id="GMI84951.1"/>
    </source>
</evidence>
<reference evidence="1" key="1">
    <citation type="submission" date="2023-05" db="EMBL/GenBank/DDBJ databases">
        <title>Genome and transcriptome analyses reveal genes involved in the formation of fine ridges on petal epidermal cells in Hibiscus trionum.</title>
        <authorList>
            <person name="Koshimizu S."/>
            <person name="Masuda S."/>
            <person name="Ishii T."/>
            <person name="Shirasu K."/>
            <person name="Hoshino A."/>
            <person name="Arita M."/>
        </authorList>
    </citation>
    <scope>NUCLEOTIDE SEQUENCE</scope>
    <source>
        <strain evidence="1">Hamamatsu line</strain>
    </source>
</reference>